<evidence type="ECO:0000256" key="1">
    <source>
        <dbReference type="SAM" id="MobiDB-lite"/>
    </source>
</evidence>
<name>R4Z3R2_9ACTN</name>
<evidence type="ECO:0000313" key="2">
    <source>
        <dbReference type="EMBL" id="CCM63941.1"/>
    </source>
</evidence>
<gene>
    <name evidence="2" type="ORF">BN381_310037</name>
</gene>
<reference evidence="2 3" key="1">
    <citation type="journal article" date="2013" name="ISME J.">
        <title>Metabolic model for the filamentous 'Candidatus Microthrix parvicella' based on genomic and metagenomic analyses.</title>
        <authorList>
            <person name="Jon McIlroy S."/>
            <person name="Kristiansen R."/>
            <person name="Albertsen M."/>
            <person name="Michael Karst S."/>
            <person name="Rossetti S."/>
            <person name="Lund Nielsen J."/>
            <person name="Tandoi V."/>
            <person name="James Seviour R."/>
            <person name="Nielsen P.H."/>
        </authorList>
    </citation>
    <scope>NUCLEOTIDE SEQUENCE [LARGE SCALE GENOMIC DNA]</scope>
    <source>
        <strain evidence="2 3">RN1</strain>
    </source>
</reference>
<dbReference type="EMBL" id="CANL01000025">
    <property type="protein sequence ID" value="CCM63941.1"/>
    <property type="molecule type" value="Genomic_DNA"/>
</dbReference>
<comment type="caution">
    <text evidence="2">The sequence shown here is derived from an EMBL/GenBank/DDBJ whole genome shotgun (WGS) entry which is preliminary data.</text>
</comment>
<protein>
    <submittedName>
        <fullName evidence="2">Uncharacterized protein</fullName>
    </submittedName>
</protein>
<dbReference type="Proteomes" id="UP000018291">
    <property type="component" value="Unassembled WGS sequence"/>
</dbReference>
<sequence length="169" mass="18614">MPRRCVRPAPPRWGRAAGCPDRPTSAVAAPAPRGRRPHDGSASRSPSPGAARRGVDAAGRRRPSAQCSSDPAAVSNATRPDEVGAREGQGPRLERVLVLSSNDTRRHPPGVDVPKRRHHGHRPPRHHQITVPRTVRLVRRCVFRRPRRRRCRAPGALRPPPGAVARQRR</sequence>
<feature type="region of interest" description="Disordered" evidence="1">
    <location>
        <begin position="1"/>
        <end position="126"/>
    </location>
</feature>
<accession>R4Z3R2</accession>
<keyword evidence="3" id="KW-1185">Reference proteome</keyword>
<dbReference type="STRING" id="1229780.BN381_310037"/>
<feature type="compositionally biased region" description="Low complexity" evidence="1">
    <location>
        <begin position="40"/>
        <end position="52"/>
    </location>
</feature>
<dbReference type="HOGENOM" id="CLU_1575635_0_0_11"/>
<organism evidence="2 3">
    <name type="scientific">Candidatus Neomicrothrix parvicella RN1</name>
    <dbReference type="NCBI Taxonomy" id="1229780"/>
    <lineage>
        <taxon>Bacteria</taxon>
        <taxon>Bacillati</taxon>
        <taxon>Actinomycetota</taxon>
        <taxon>Acidimicrobiia</taxon>
        <taxon>Acidimicrobiales</taxon>
        <taxon>Microthrixaceae</taxon>
        <taxon>Candidatus Neomicrothrix</taxon>
    </lineage>
</organism>
<dbReference type="AlphaFoldDB" id="R4Z3R2"/>
<feature type="compositionally biased region" description="Basic residues" evidence="1">
    <location>
        <begin position="115"/>
        <end position="126"/>
    </location>
</feature>
<evidence type="ECO:0000313" key="3">
    <source>
        <dbReference type="Proteomes" id="UP000018291"/>
    </source>
</evidence>
<proteinExistence type="predicted"/>